<proteinExistence type="predicted"/>
<gene>
    <name evidence="3" type="ORF">SCARR_02790</name>
</gene>
<evidence type="ECO:0000313" key="4">
    <source>
        <dbReference type="Proteomes" id="UP000346198"/>
    </source>
</evidence>
<evidence type="ECO:0000259" key="2">
    <source>
        <dbReference type="Pfam" id="PF13808"/>
    </source>
</evidence>
<feature type="region of interest" description="Disordered" evidence="1">
    <location>
        <begin position="46"/>
        <end position="74"/>
    </location>
</feature>
<dbReference type="InterPro" id="IPR032806">
    <property type="entry name" value="YbfD_N"/>
</dbReference>
<evidence type="ECO:0000313" key="3">
    <source>
        <dbReference type="EMBL" id="VGO20723.1"/>
    </source>
</evidence>
<reference evidence="3 4" key="1">
    <citation type="submission" date="2019-04" db="EMBL/GenBank/DDBJ databases">
        <authorList>
            <person name="Van Vliet M D."/>
        </authorList>
    </citation>
    <scope>NUCLEOTIDE SEQUENCE [LARGE SCALE GENOMIC DNA]</scope>
    <source>
        <strain evidence="3 4">F21</strain>
    </source>
</reference>
<feature type="region of interest" description="Disordered" evidence="1">
    <location>
        <begin position="222"/>
        <end position="244"/>
    </location>
</feature>
<accession>A0A6C2ULE4</accession>
<feature type="domain" description="H repeat-associated protein N-terminal" evidence="2">
    <location>
        <begin position="114"/>
        <end position="202"/>
    </location>
</feature>
<evidence type="ECO:0000256" key="1">
    <source>
        <dbReference type="SAM" id="MobiDB-lite"/>
    </source>
</evidence>
<organism evidence="3 4">
    <name type="scientific">Pontiella sulfatireligans</name>
    <dbReference type="NCBI Taxonomy" id="2750658"/>
    <lineage>
        <taxon>Bacteria</taxon>
        <taxon>Pseudomonadati</taxon>
        <taxon>Kiritimatiellota</taxon>
        <taxon>Kiritimatiellia</taxon>
        <taxon>Kiritimatiellales</taxon>
        <taxon>Pontiellaceae</taxon>
        <taxon>Pontiella</taxon>
    </lineage>
</organism>
<keyword evidence="4" id="KW-1185">Reference proteome</keyword>
<sequence>MTAGRAMKRCLQRLGNDWNEAYGHSILVAENFVDPQLFRGSAYKALGQPRGMPEPAGNTTPNTTVPSSSMSGRSVRTRSGFCVQNRCPNPGPATSLEEKLRCRAKAAEPRSIREHFAGMEDDRKGHNWPYTLSGLCTLVFCASLAGMSSGQRDLAEYARDMGQGQLRARVPADRKTGEIPAPGETSFFRLLSKTDPEKLQEAPHGSRGLQLVSAFCGETGRRLGIGSTTSPMPAWQQPTGFSGR</sequence>
<dbReference type="AlphaFoldDB" id="A0A6C2ULE4"/>
<dbReference type="Pfam" id="PF13808">
    <property type="entry name" value="DDE_Tnp_1_assoc"/>
    <property type="match status" value="1"/>
</dbReference>
<dbReference type="EMBL" id="CAAHFH010000002">
    <property type="protein sequence ID" value="VGO20723.1"/>
    <property type="molecule type" value="Genomic_DNA"/>
</dbReference>
<dbReference type="Proteomes" id="UP000346198">
    <property type="component" value="Unassembled WGS sequence"/>
</dbReference>
<feature type="compositionally biased region" description="Polar residues" evidence="1">
    <location>
        <begin position="226"/>
        <end position="244"/>
    </location>
</feature>
<name>A0A6C2ULE4_9BACT</name>
<protein>
    <recommendedName>
        <fullName evidence="2">H repeat-associated protein N-terminal domain-containing protein</fullName>
    </recommendedName>
</protein>
<feature type="compositionally biased region" description="Low complexity" evidence="1">
    <location>
        <begin position="58"/>
        <end position="71"/>
    </location>
</feature>